<dbReference type="InterPro" id="IPR043502">
    <property type="entry name" value="DNA/RNA_pol_sf"/>
</dbReference>
<keyword evidence="11" id="KW-1185">Reference proteome</keyword>
<feature type="domain" description="Reverse transcriptase" evidence="9">
    <location>
        <begin position="21"/>
        <end position="209"/>
    </location>
</feature>
<dbReference type="InterPro" id="IPR043128">
    <property type="entry name" value="Rev_trsase/Diguanyl_cyclase"/>
</dbReference>
<keyword evidence="7" id="KW-0378">Hydrolase</keyword>
<evidence type="ECO:0000256" key="3">
    <source>
        <dbReference type="ARBA" id="ARBA00022679"/>
    </source>
</evidence>
<dbReference type="AlphaFoldDB" id="A0A7L4MN19"/>
<evidence type="ECO:0000259" key="9">
    <source>
        <dbReference type="PROSITE" id="PS50878"/>
    </source>
</evidence>
<dbReference type="Gene3D" id="3.30.70.270">
    <property type="match status" value="2"/>
</dbReference>
<dbReference type="InterPro" id="IPR010661">
    <property type="entry name" value="RVT_thumb"/>
</dbReference>
<name>A0A7L4MN19_GLAPT</name>
<dbReference type="GO" id="GO:0004523">
    <property type="term" value="F:RNA-DNA hybrid ribonuclease activity"/>
    <property type="evidence" value="ECO:0007669"/>
    <property type="project" value="UniProtKB-EC"/>
</dbReference>
<comment type="similarity">
    <text evidence="1">Belongs to the beta type-B retroviral polymerase family. HERV class-II K(HML-2) pol subfamily.</text>
</comment>
<reference evidence="10 11" key="1">
    <citation type="submission" date="2019-09" db="EMBL/GenBank/DDBJ databases">
        <title>Bird 10,000 Genomes (B10K) Project - Family phase.</title>
        <authorList>
            <person name="Zhang G."/>
        </authorList>
    </citation>
    <scope>NUCLEOTIDE SEQUENCE [LARGE SCALE GENOMIC DNA]</scope>
    <source>
        <strain evidence="10">B10K-CU-031-08</strain>
        <tissue evidence="10">Muscle</tissue>
    </source>
</reference>
<dbReference type="PANTHER" id="PTHR41694:SF3">
    <property type="entry name" value="RNA-DIRECTED DNA POLYMERASE-RELATED"/>
    <property type="match status" value="1"/>
</dbReference>
<dbReference type="PANTHER" id="PTHR41694">
    <property type="entry name" value="ENDOGENOUS RETROVIRUS GROUP K MEMBER POL PROTEIN"/>
    <property type="match status" value="1"/>
</dbReference>
<keyword evidence="3" id="KW-0808">Transferase</keyword>
<protein>
    <recommendedName>
        <fullName evidence="2">ribonuclease H</fullName>
        <ecNumber evidence="2">3.1.26.4</ecNumber>
    </recommendedName>
</protein>
<evidence type="ECO:0000256" key="6">
    <source>
        <dbReference type="ARBA" id="ARBA00022759"/>
    </source>
</evidence>
<accession>A0A7L4MN19</accession>
<evidence type="ECO:0000313" key="11">
    <source>
        <dbReference type="Proteomes" id="UP000583049"/>
    </source>
</evidence>
<dbReference type="SUPFAM" id="SSF56672">
    <property type="entry name" value="DNA/RNA polymerases"/>
    <property type="match status" value="1"/>
</dbReference>
<evidence type="ECO:0000256" key="1">
    <source>
        <dbReference type="ARBA" id="ARBA00010879"/>
    </source>
</evidence>
<dbReference type="GO" id="GO:0003964">
    <property type="term" value="F:RNA-directed DNA polymerase activity"/>
    <property type="evidence" value="ECO:0007669"/>
    <property type="project" value="UniProtKB-KW"/>
</dbReference>
<gene>
    <name evidence="10" type="primary">Ervk8_0</name>
    <name evidence="10" type="ORF">GLAPRA_R13097</name>
</gene>
<dbReference type="Gene3D" id="3.10.10.10">
    <property type="entry name" value="HIV Type 1 Reverse Transcriptase, subunit A, domain 1"/>
    <property type="match status" value="1"/>
</dbReference>
<evidence type="ECO:0000256" key="5">
    <source>
        <dbReference type="ARBA" id="ARBA00022722"/>
    </source>
</evidence>
<dbReference type="PROSITE" id="PS50878">
    <property type="entry name" value="RT_POL"/>
    <property type="match status" value="1"/>
</dbReference>
<evidence type="ECO:0000256" key="2">
    <source>
        <dbReference type="ARBA" id="ARBA00012180"/>
    </source>
</evidence>
<evidence type="ECO:0000256" key="7">
    <source>
        <dbReference type="ARBA" id="ARBA00022801"/>
    </source>
</evidence>
<dbReference type="GO" id="GO:0035613">
    <property type="term" value="F:RNA stem-loop binding"/>
    <property type="evidence" value="ECO:0007669"/>
    <property type="project" value="TreeGrafter"/>
</dbReference>
<evidence type="ECO:0000256" key="8">
    <source>
        <dbReference type="ARBA" id="ARBA00022918"/>
    </source>
</evidence>
<comment type="caution">
    <text evidence="10">The sequence shown here is derived from an EMBL/GenBank/DDBJ whole genome shotgun (WGS) entry which is preliminary data.</text>
</comment>
<keyword evidence="4" id="KW-0548">Nucleotidyltransferase</keyword>
<sequence>NQWPLLIENAKALQALVQEQLRQGHHKPTTSPWNMPVSVIKKKSGKWRLLHDLQQVNALIEDMGALGPGMQSPTMLPQNWDLIILDLKDCFFTILLAKEDTPRFAFSVPAVNPQAPMQRYHWTVLPQGMKNSPTICQMYVANALSEVQQKYPNVICYHYMDDILFAGAAPELLAPVVQDAIYNLEKYSLQIAPEKVQAIPPWKYLRWKILDSSIEPQTIALSTNVKTLNDLQKLLGTINCVCTLLGIDNETLAPLFNLLKGDLNL</sequence>
<proteinExistence type="inferred from homology"/>
<feature type="non-terminal residue" evidence="10">
    <location>
        <position position="265"/>
    </location>
</feature>
<dbReference type="EMBL" id="VWPO01004527">
    <property type="protein sequence ID" value="NXY78652.1"/>
    <property type="molecule type" value="Genomic_DNA"/>
</dbReference>
<keyword evidence="6" id="KW-0255">Endonuclease</keyword>
<dbReference type="InterPro" id="IPR000477">
    <property type="entry name" value="RT_dom"/>
</dbReference>
<dbReference type="EC" id="3.1.26.4" evidence="2"/>
<evidence type="ECO:0000313" key="10">
    <source>
        <dbReference type="EMBL" id="NXY78652.1"/>
    </source>
</evidence>
<keyword evidence="5" id="KW-0540">Nuclease</keyword>
<dbReference type="Pfam" id="PF06817">
    <property type="entry name" value="RVT_thumb"/>
    <property type="match status" value="1"/>
</dbReference>
<evidence type="ECO:0000256" key="4">
    <source>
        <dbReference type="ARBA" id="ARBA00022695"/>
    </source>
</evidence>
<dbReference type="Proteomes" id="UP000583049">
    <property type="component" value="Unassembled WGS sequence"/>
</dbReference>
<feature type="non-terminal residue" evidence="10">
    <location>
        <position position="1"/>
    </location>
</feature>
<organism evidence="10 11">
    <name type="scientific">Glareola pratincola</name>
    <name type="common">Collared pratincole</name>
    <name type="synonym">Hirundo pratincola</name>
    <dbReference type="NCBI Taxonomy" id="43316"/>
    <lineage>
        <taxon>Eukaryota</taxon>
        <taxon>Metazoa</taxon>
        <taxon>Chordata</taxon>
        <taxon>Craniata</taxon>
        <taxon>Vertebrata</taxon>
        <taxon>Euteleostomi</taxon>
        <taxon>Archelosauria</taxon>
        <taxon>Archosauria</taxon>
        <taxon>Dinosauria</taxon>
        <taxon>Saurischia</taxon>
        <taxon>Theropoda</taxon>
        <taxon>Coelurosauria</taxon>
        <taxon>Aves</taxon>
        <taxon>Neognathae</taxon>
        <taxon>Neoaves</taxon>
        <taxon>Charadriiformes</taxon>
        <taxon>Glareolidae</taxon>
        <taxon>Glareola</taxon>
    </lineage>
</organism>
<dbReference type="Pfam" id="PF00078">
    <property type="entry name" value="RVT_1"/>
    <property type="match status" value="1"/>
</dbReference>
<keyword evidence="8" id="KW-0695">RNA-directed DNA polymerase</keyword>